<protein>
    <submittedName>
        <fullName evidence="1">Uncharacterized protein</fullName>
    </submittedName>
</protein>
<dbReference type="OrthoDB" id="515962at2"/>
<comment type="caution">
    <text evidence="1">The sequence shown here is derived from an EMBL/GenBank/DDBJ whole genome shotgun (WGS) entry which is preliminary data.</text>
</comment>
<organism evidence="1 2">
    <name type="scientific">Scytonema hofmannii PCC 7110</name>
    <dbReference type="NCBI Taxonomy" id="128403"/>
    <lineage>
        <taxon>Bacteria</taxon>
        <taxon>Bacillati</taxon>
        <taxon>Cyanobacteriota</taxon>
        <taxon>Cyanophyceae</taxon>
        <taxon>Nostocales</taxon>
        <taxon>Scytonemataceae</taxon>
        <taxon>Scytonema</taxon>
    </lineage>
</organism>
<accession>A0A139WR54</accession>
<proteinExistence type="predicted"/>
<dbReference type="AlphaFoldDB" id="A0A139WR54"/>
<dbReference type="Proteomes" id="UP000076925">
    <property type="component" value="Unassembled WGS sequence"/>
</dbReference>
<keyword evidence="2" id="KW-1185">Reference proteome</keyword>
<name>A0A139WR54_9CYAN</name>
<evidence type="ECO:0000313" key="1">
    <source>
        <dbReference type="EMBL" id="KYC34887.1"/>
    </source>
</evidence>
<dbReference type="STRING" id="128403.WA1_50130"/>
<dbReference type="RefSeq" id="WP_017741076.1">
    <property type="nucleotide sequence ID" value="NZ_KQ976355.1"/>
</dbReference>
<gene>
    <name evidence="1" type="ORF">WA1_50130</name>
</gene>
<dbReference type="EMBL" id="ANNX02000064">
    <property type="protein sequence ID" value="KYC34887.1"/>
    <property type="molecule type" value="Genomic_DNA"/>
</dbReference>
<evidence type="ECO:0000313" key="2">
    <source>
        <dbReference type="Proteomes" id="UP000076925"/>
    </source>
</evidence>
<sequence>MTKLKRTTHKAKNFSKEEAQGYCLMPASHSAIAITNRLTGSQFRLWHYLMMIDSEADRNRNVASADVERQIQDRLKHELGGQTEVVTAVGRIDLLTSTEVIEIKEISDWKEALGKVLAYSAFKPEHSKRIHPFGKPDLTKLALAQATGSEFDVVVTFEEVCGE</sequence>
<reference evidence="1 2" key="1">
    <citation type="journal article" date="2013" name="Genome Biol. Evol.">
        <title>Genomes of Stigonematalean cyanobacteria (subsection V) and the evolution of oxygenic photosynthesis from prokaryotes to plastids.</title>
        <authorList>
            <person name="Dagan T."/>
            <person name="Roettger M."/>
            <person name="Stucken K."/>
            <person name="Landan G."/>
            <person name="Koch R."/>
            <person name="Major P."/>
            <person name="Gould S.B."/>
            <person name="Goremykin V.V."/>
            <person name="Rippka R."/>
            <person name="Tandeau de Marsac N."/>
            <person name="Gugger M."/>
            <person name="Lockhart P.J."/>
            <person name="Allen J.F."/>
            <person name="Brune I."/>
            <person name="Maus I."/>
            <person name="Puhler A."/>
            <person name="Martin W.F."/>
        </authorList>
    </citation>
    <scope>NUCLEOTIDE SEQUENCE [LARGE SCALE GENOMIC DNA]</scope>
    <source>
        <strain evidence="1 2">PCC 7110</strain>
    </source>
</reference>